<dbReference type="SUPFAM" id="SSF46955">
    <property type="entry name" value="Putative DNA-binding domain"/>
    <property type="match status" value="1"/>
</dbReference>
<protein>
    <submittedName>
        <fullName evidence="3">MerR family transcriptional regulator</fullName>
    </submittedName>
</protein>
<dbReference type="GO" id="GO:0003677">
    <property type="term" value="F:DNA binding"/>
    <property type="evidence" value="ECO:0007669"/>
    <property type="project" value="UniProtKB-KW"/>
</dbReference>
<organism evidence="3 4">
    <name type="scientific">Diplocloster agilis</name>
    <dbReference type="NCBI Taxonomy" id="2850323"/>
    <lineage>
        <taxon>Bacteria</taxon>
        <taxon>Bacillati</taxon>
        <taxon>Bacillota</taxon>
        <taxon>Clostridia</taxon>
        <taxon>Lachnospirales</taxon>
        <taxon>Lachnospiraceae</taxon>
        <taxon>Diplocloster</taxon>
    </lineage>
</organism>
<dbReference type="SUPFAM" id="SSF55136">
    <property type="entry name" value="Probable bacterial effector-binding domain"/>
    <property type="match status" value="1"/>
</dbReference>
<evidence type="ECO:0000259" key="2">
    <source>
        <dbReference type="PROSITE" id="PS50937"/>
    </source>
</evidence>
<dbReference type="Gene3D" id="1.10.1660.10">
    <property type="match status" value="1"/>
</dbReference>
<dbReference type="PROSITE" id="PS50937">
    <property type="entry name" value="HTH_MERR_2"/>
    <property type="match status" value="1"/>
</dbReference>
<sequence>MFKIGEFSKLTQVSVRMLRYYDEQGILKPSRTDPVTGYRSYTSEQIPKLQRILFLRDLDFQVNEIAQALAHWQDMPITDLLEHKKLELLAEVAKIQDRVDKIDIAVRDVQARNLDVHCNVILKSIPELSVLSLRRRIPDHFCEGDLWFELNRFVMEEHVALDTGVNNLALFYDENEGDSEVDVEVCCLVKKPGIGRGDFVYRLIAGEELMACVMVYGPYQNIGTAYHTFARWLEEHRYYEMKDTVRQICHLGPFNEENPERYLTEIQVPLKRRD</sequence>
<dbReference type="PROSITE" id="PS00552">
    <property type="entry name" value="HTH_MERR_1"/>
    <property type="match status" value="1"/>
</dbReference>
<dbReference type="InterPro" id="IPR011256">
    <property type="entry name" value="Reg_factor_effector_dom_sf"/>
</dbReference>
<evidence type="ECO:0000313" key="4">
    <source>
        <dbReference type="Proteomes" id="UP000712157"/>
    </source>
</evidence>
<dbReference type="PANTHER" id="PTHR30204:SF97">
    <property type="entry name" value="MERR FAMILY REGULATORY PROTEIN"/>
    <property type="match status" value="1"/>
</dbReference>
<dbReference type="Proteomes" id="UP000712157">
    <property type="component" value="Unassembled WGS sequence"/>
</dbReference>
<dbReference type="AlphaFoldDB" id="A0A949K5D0"/>
<proteinExistence type="predicted"/>
<dbReference type="Pfam" id="PF13411">
    <property type="entry name" value="MerR_1"/>
    <property type="match status" value="1"/>
</dbReference>
<keyword evidence="4" id="KW-1185">Reference proteome</keyword>
<dbReference type="EMBL" id="JAHQCW010000020">
    <property type="protein sequence ID" value="MBU9737391.1"/>
    <property type="molecule type" value="Genomic_DNA"/>
</dbReference>
<evidence type="ECO:0000256" key="1">
    <source>
        <dbReference type="ARBA" id="ARBA00023125"/>
    </source>
</evidence>
<reference evidence="3" key="1">
    <citation type="submission" date="2021-06" db="EMBL/GenBank/DDBJ databases">
        <title>Description of novel taxa of the family Lachnospiraceae.</title>
        <authorList>
            <person name="Chaplin A.V."/>
            <person name="Sokolova S.R."/>
            <person name="Pikina A.P."/>
            <person name="Korzhanova M."/>
            <person name="Belova V."/>
            <person name="Korostin D."/>
            <person name="Efimov B.A."/>
        </authorList>
    </citation>
    <scope>NUCLEOTIDE SEQUENCE</scope>
    <source>
        <strain evidence="3">ASD5720</strain>
    </source>
</reference>
<dbReference type="Gene3D" id="3.20.80.10">
    <property type="entry name" value="Regulatory factor, effector binding domain"/>
    <property type="match status" value="1"/>
</dbReference>
<dbReference type="PANTHER" id="PTHR30204">
    <property type="entry name" value="REDOX-CYCLING DRUG-SENSING TRANSCRIPTIONAL ACTIVATOR SOXR"/>
    <property type="match status" value="1"/>
</dbReference>
<name>A0A949K5D0_9FIRM</name>
<accession>A0A949K5D0</accession>
<keyword evidence="1" id="KW-0238">DNA-binding</keyword>
<dbReference type="InterPro" id="IPR029442">
    <property type="entry name" value="GyrI-like"/>
</dbReference>
<dbReference type="InterPro" id="IPR000551">
    <property type="entry name" value="MerR-type_HTH_dom"/>
</dbReference>
<dbReference type="GO" id="GO:0003700">
    <property type="term" value="F:DNA-binding transcription factor activity"/>
    <property type="evidence" value="ECO:0007669"/>
    <property type="project" value="InterPro"/>
</dbReference>
<gene>
    <name evidence="3" type="ORF">KTH89_12645</name>
</gene>
<comment type="caution">
    <text evidence="3">The sequence shown here is derived from an EMBL/GenBank/DDBJ whole genome shotgun (WGS) entry which is preliminary data.</text>
</comment>
<dbReference type="CDD" id="cd01107">
    <property type="entry name" value="HTH_BmrR"/>
    <property type="match status" value="1"/>
</dbReference>
<dbReference type="RefSeq" id="WP_238721957.1">
    <property type="nucleotide sequence ID" value="NZ_JAHQCW010000020.1"/>
</dbReference>
<evidence type="ECO:0000313" key="3">
    <source>
        <dbReference type="EMBL" id="MBU9737391.1"/>
    </source>
</evidence>
<dbReference type="InterPro" id="IPR047057">
    <property type="entry name" value="MerR_fam"/>
</dbReference>
<dbReference type="Pfam" id="PF06445">
    <property type="entry name" value="GyrI-like"/>
    <property type="match status" value="1"/>
</dbReference>
<feature type="domain" description="HTH merR-type" evidence="2">
    <location>
        <begin position="1"/>
        <end position="71"/>
    </location>
</feature>
<dbReference type="InterPro" id="IPR009061">
    <property type="entry name" value="DNA-bd_dom_put_sf"/>
</dbReference>
<dbReference type="SMART" id="SM00871">
    <property type="entry name" value="AraC_E_bind"/>
    <property type="match status" value="1"/>
</dbReference>
<dbReference type="InterPro" id="IPR010499">
    <property type="entry name" value="AraC_E-bd"/>
</dbReference>
<dbReference type="SMART" id="SM00422">
    <property type="entry name" value="HTH_MERR"/>
    <property type="match status" value="1"/>
</dbReference>